<dbReference type="EMBL" id="KN824434">
    <property type="protein sequence ID" value="KIM20436.1"/>
    <property type="molecule type" value="Genomic_DNA"/>
</dbReference>
<dbReference type="AlphaFoldDB" id="A0A0C3AMB2"/>
<keyword evidence="1" id="KW-0812">Transmembrane</keyword>
<reference evidence="3" key="2">
    <citation type="submission" date="2015-01" db="EMBL/GenBank/DDBJ databases">
        <title>Evolutionary Origins and Diversification of the Mycorrhizal Mutualists.</title>
        <authorList>
            <consortium name="DOE Joint Genome Institute"/>
            <consortium name="Mycorrhizal Genomics Consortium"/>
            <person name="Kohler A."/>
            <person name="Kuo A."/>
            <person name="Nagy L.G."/>
            <person name="Floudas D."/>
            <person name="Copeland A."/>
            <person name="Barry K.W."/>
            <person name="Cichocki N."/>
            <person name="Veneault-Fourrey C."/>
            <person name="LaButti K."/>
            <person name="Lindquist E.A."/>
            <person name="Lipzen A."/>
            <person name="Lundell T."/>
            <person name="Morin E."/>
            <person name="Murat C."/>
            <person name="Riley R."/>
            <person name="Ohm R."/>
            <person name="Sun H."/>
            <person name="Tunlid A."/>
            <person name="Henrissat B."/>
            <person name="Grigoriev I.V."/>
            <person name="Hibbett D.S."/>
            <person name="Martin F."/>
        </authorList>
    </citation>
    <scope>NUCLEOTIDE SEQUENCE [LARGE SCALE GENOMIC DNA]</scope>
    <source>
        <strain evidence="3">MAFF 305830</strain>
    </source>
</reference>
<reference evidence="2 3" key="1">
    <citation type="submission" date="2014-04" db="EMBL/GenBank/DDBJ databases">
        <authorList>
            <consortium name="DOE Joint Genome Institute"/>
            <person name="Kuo A."/>
            <person name="Zuccaro A."/>
            <person name="Kohler A."/>
            <person name="Nagy L.G."/>
            <person name="Floudas D."/>
            <person name="Copeland A."/>
            <person name="Barry K.W."/>
            <person name="Cichocki N."/>
            <person name="Veneault-Fourrey C."/>
            <person name="LaButti K."/>
            <person name="Lindquist E.A."/>
            <person name="Lipzen A."/>
            <person name="Lundell T."/>
            <person name="Morin E."/>
            <person name="Murat C."/>
            <person name="Sun H."/>
            <person name="Tunlid A."/>
            <person name="Henrissat B."/>
            <person name="Grigoriev I.V."/>
            <person name="Hibbett D.S."/>
            <person name="Martin F."/>
            <person name="Nordberg H.P."/>
            <person name="Cantor M.N."/>
            <person name="Hua S.X."/>
        </authorList>
    </citation>
    <scope>NUCLEOTIDE SEQUENCE [LARGE SCALE GENOMIC DNA]</scope>
    <source>
        <strain evidence="2 3">MAFF 305830</strain>
    </source>
</reference>
<feature type="transmembrane region" description="Helical" evidence="1">
    <location>
        <begin position="24"/>
        <end position="45"/>
    </location>
</feature>
<evidence type="ECO:0000256" key="1">
    <source>
        <dbReference type="SAM" id="Phobius"/>
    </source>
</evidence>
<evidence type="ECO:0000313" key="3">
    <source>
        <dbReference type="Proteomes" id="UP000054097"/>
    </source>
</evidence>
<dbReference type="Proteomes" id="UP000054097">
    <property type="component" value="Unassembled WGS sequence"/>
</dbReference>
<organism evidence="2 3">
    <name type="scientific">Serendipita vermifera MAFF 305830</name>
    <dbReference type="NCBI Taxonomy" id="933852"/>
    <lineage>
        <taxon>Eukaryota</taxon>
        <taxon>Fungi</taxon>
        <taxon>Dikarya</taxon>
        <taxon>Basidiomycota</taxon>
        <taxon>Agaricomycotina</taxon>
        <taxon>Agaricomycetes</taxon>
        <taxon>Sebacinales</taxon>
        <taxon>Serendipitaceae</taxon>
        <taxon>Serendipita</taxon>
    </lineage>
</organism>
<dbReference type="HOGENOM" id="CLU_2514037_0_0_1"/>
<proteinExistence type="predicted"/>
<evidence type="ECO:0000313" key="2">
    <source>
        <dbReference type="EMBL" id="KIM20436.1"/>
    </source>
</evidence>
<keyword evidence="1" id="KW-0472">Membrane</keyword>
<keyword evidence="1" id="KW-1133">Transmembrane helix</keyword>
<accession>A0A0C3AMB2</accession>
<sequence length="85" mass="9440">MVTGHALLRLYFDGYLLFSLQESMQIGAVGVIVVYSVWRALYALVHLVEPENRESNNPCLCFHPAIFSGRIVGVVGSKLLNDHGH</sequence>
<name>A0A0C3AMB2_SERVB</name>
<gene>
    <name evidence="2" type="ORF">M408DRAFT_333978</name>
</gene>
<keyword evidence="3" id="KW-1185">Reference proteome</keyword>
<protein>
    <submittedName>
        <fullName evidence="2">Uncharacterized protein</fullName>
    </submittedName>
</protein>